<accession>A0AAV2MNR6</accession>
<protein>
    <submittedName>
        <fullName evidence="2">Uncharacterized protein</fullName>
    </submittedName>
</protein>
<evidence type="ECO:0000313" key="2">
    <source>
        <dbReference type="EMBL" id="CAL1614751.1"/>
    </source>
</evidence>
<organism evidence="2 3">
    <name type="scientific">Knipowitschia caucasica</name>
    <name type="common">Caucasian dwarf goby</name>
    <name type="synonym">Pomatoschistus caucasicus</name>
    <dbReference type="NCBI Taxonomy" id="637954"/>
    <lineage>
        <taxon>Eukaryota</taxon>
        <taxon>Metazoa</taxon>
        <taxon>Chordata</taxon>
        <taxon>Craniata</taxon>
        <taxon>Vertebrata</taxon>
        <taxon>Euteleostomi</taxon>
        <taxon>Actinopterygii</taxon>
        <taxon>Neopterygii</taxon>
        <taxon>Teleostei</taxon>
        <taxon>Neoteleostei</taxon>
        <taxon>Acanthomorphata</taxon>
        <taxon>Gobiaria</taxon>
        <taxon>Gobiiformes</taxon>
        <taxon>Gobioidei</taxon>
        <taxon>Gobiidae</taxon>
        <taxon>Gobiinae</taxon>
        <taxon>Knipowitschia</taxon>
    </lineage>
</organism>
<evidence type="ECO:0000256" key="1">
    <source>
        <dbReference type="SAM" id="MobiDB-lite"/>
    </source>
</evidence>
<dbReference type="Proteomes" id="UP001497482">
    <property type="component" value="Chromosome 9"/>
</dbReference>
<feature type="compositionally biased region" description="Polar residues" evidence="1">
    <location>
        <begin position="83"/>
        <end position="101"/>
    </location>
</feature>
<reference evidence="2 3" key="1">
    <citation type="submission" date="2024-04" db="EMBL/GenBank/DDBJ databases">
        <authorList>
            <person name="Waldvogel A.-M."/>
            <person name="Schoenle A."/>
        </authorList>
    </citation>
    <scope>NUCLEOTIDE SEQUENCE [LARGE SCALE GENOMIC DNA]</scope>
</reference>
<evidence type="ECO:0000313" key="3">
    <source>
        <dbReference type="Proteomes" id="UP001497482"/>
    </source>
</evidence>
<feature type="region of interest" description="Disordered" evidence="1">
    <location>
        <begin position="1"/>
        <end position="123"/>
    </location>
</feature>
<feature type="compositionally biased region" description="Basic and acidic residues" evidence="1">
    <location>
        <begin position="1"/>
        <end position="12"/>
    </location>
</feature>
<dbReference type="AlphaFoldDB" id="A0AAV2MNR6"/>
<feature type="compositionally biased region" description="Polar residues" evidence="1">
    <location>
        <begin position="50"/>
        <end position="61"/>
    </location>
</feature>
<name>A0AAV2MNR6_KNICA</name>
<keyword evidence="3" id="KW-1185">Reference proteome</keyword>
<proteinExistence type="predicted"/>
<sequence>MRQIVKWEEKKRAPANPDAGSSANRPIQTQEARQTGQSRRRQLGKPANPNAGSSANRPIQTQAARQSGQSRRRQLGNPANPDAGSSANRPIQAQEARQTGQSRRRKLGKPANPDAGSSENRPITIQYSSVRGFLAGLDPGRSSLRRVGRGWRRFSDAGRTLVCSVLAPVLAPPPGCFGPSHCLCGNVFDYICCSRSRDVSRLSQCLWSSEMKGVCAKLETE</sequence>
<dbReference type="EMBL" id="OZ035831">
    <property type="protein sequence ID" value="CAL1614751.1"/>
    <property type="molecule type" value="Genomic_DNA"/>
</dbReference>
<gene>
    <name evidence="2" type="ORF">KC01_LOCUS40787</name>
</gene>
<feature type="compositionally biased region" description="Polar residues" evidence="1">
    <location>
        <begin position="19"/>
        <end position="37"/>
    </location>
</feature>